<dbReference type="SUPFAM" id="SSF90123">
    <property type="entry name" value="ABC transporter transmembrane region"/>
    <property type="match status" value="1"/>
</dbReference>
<evidence type="ECO:0000256" key="3">
    <source>
        <dbReference type="ARBA" id="ARBA00022692"/>
    </source>
</evidence>
<evidence type="ECO:0000256" key="8">
    <source>
        <dbReference type="SAM" id="MobiDB-lite"/>
    </source>
</evidence>
<dbReference type="InterPro" id="IPR027417">
    <property type="entry name" value="P-loop_NTPase"/>
</dbReference>
<dbReference type="AlphaFoldDB" id="A0A2G5UNX3"/>
<dbReference type="GO" id="GO:0016887">
    <property type="term" value="F:ATP hydrolysis activity"/>
    <property type="evidence" value="ECO:0007669"/>
    <property type="project" value="InterPro"/>
</dbReference>
<dbReference type="SMART" id="SM00382">
    <property type="entry name" value="AAA"/>
    <property type="match status" value="2"/>
</dbReference>
<keyword evidence="6 9" id="KW-1133">Transmembrane helix</keyword>
<keyword evidence="4" id="KW-0547">Nucleotide-binding</keyword>
<dbReference type="InterPro" id="IPR017871">
    <property type="entry name" value="ABC_transporter-like_CS"/>
</dbReference>
<dbReference type="InterPro" id="IPR036640">
    <property type="entry name" value="ABC1_TM_sf"/>
</dbReference>
<dbReference type="PROSITE" id="PS50893">
    <property type="entry name" value="ABC_TRANSPORTER_2"/>
    <property type="match status" value="2"/>
</dbReference>
<evidence type="ECO:0000259" key="11">
    <source>
        <dbReference type="PROSITE" id="PS50929"/>
    </source>
</evidence>
<keyword evidence="2" id="KW-0813">Transport</keyword>
<dbReference type="InterPro" id="IPR003439">
    <property type="entry name" value="ABC_transporter-like_ATP-bd"/>
</dbReference>
<evidence type="ECO:0000259" key="10">
    <source>
        <dbReference type="PROSITE" id="PS50893"/>
    </source>
</evidence>
<dbReference type="CDD" id="cd18603">
    <property type="entry name" value="ABC_6TM_MRP1_2_3_6_D2_like"/>
    <property type="match status" value="1"/>
</dbReference>
<dbReference type="FunFam" id="3.40.50.300:FF:000838">
    <property type="entry name" value="ABC multidrug transporter (Eurofung)"/>
    <property type="match status" value="1"/>
</dbReference>
<dbReference type="PANTHER" id="PTHR24223">
    <property type="entry name" value="ATP-BINDING CASSETTE SUB-FAMILY C"/>
    <property type="match status" value="1"/>
</dbReference>
<feature type="region of interest" description="Disordered" evidence="8">
    <location>
        <begin position="218"/>
        <end position="267"/>
    </location>
</feature>
<keyword evidence="13" id="KW-1185">Reference proteome</keyword>
<keyword evidence="3 9" id="KW-0812">Transmembrane</keyword>
<sequence>MNCIKKNTKYSLSATIKPGQLIAIVGSVGGGKSSLLSAILDEMVLLEGRVKVGGSIAYVPQHSWIFNKSIKENILFGNEHSKYFYDQVIGACQLRPDFRHFQQGEQTMVGENGITLSGGQKARISLARAVYQDKEIYLLDDPLSAVDAHVGRALFDKVIGPEGLLKSKTRVLVTHNLQYTRYVDCIFVIEDGQIVQHGRFEDIAHLEGPFGRLWAECENSEEQEDSEDSEEDVTPPESNPAPAKKVDRANSHFSEKSEKIQKSEKAENAENVQLGRVKKSVYKLYIQTMGISNSSLFLIFFIAHFSVMILRSLWLSNWSNENAEIKKRGGAYNSTDLPMSVETRLIVYASFGGLEMFLLAMAFVVLTAGSLKASYGLHAPLIHALLRAPISFFDTTPVGRIINRLSRDLDVIDKLQDNIRMCTQTLLNACMILVLISISTPIFLLCAAPLILIYYFVMTYYIPTSRQLKRLESASRSPILSTIAESIHGASSIRAFDKTERTTTALSTNVDKFAQCRYLSHMSNRWLATRLELLGNTTVLFASLSATLSTKYFGLTPGMAGLSVSYALTITEVLNICVRSVSEIESNIVSVERVNEYQKLEPEAPWTTENSEKLDQNWPNSGKIELEGFSMRYRKNLPLVLKNIDLKIHGGERIGVIGRTGSGKSSLTMALYRMIEAESGTIRIDDVAIDTIGLHQLRSKLIIIPQEPVVFSGTLRFNLDPFNQYSDAEIWKCLEICQLKQFAQDDEQCLDRHISEGGKNMSVGERQLLCLCRALLRGARIVILDEATASVDTVTDGIVQRAIRQHFPKSTTISIAHRLDTIVDSDRIVVLDAGRVAEFDTPSNLLLNPDSLYSQLLNEKNRKQ</sequence>
<dbReference type="CDD" id="cd03250">
    <property type="entry name" value="ABCC_MRP_domain1"/>
    <property type="match status" value="1"/>
</dbReference>
<comment type="caution">
    <text evidence="12">The sequence shown here is derived from an EMBL/GenBank/DDBJ whole genome shotgun (WGS) entry which is preliminary data.</text>
</comment>
<dbReference type="Gene3D" id="3.40.50.300">
    <property type="entry name" value="P-loop containing nucleotide triphosphate hydrolases"/>
    <property type="match status" value="2"/>
</dbReference>
<name>A0A2G5UNX3_9PELO</name>
<evidence type="ECO:0000256" key="7">
    <source>
        <dbReference type="ARBA" id="ARBA00023136"/>
    </source>
</evidence>
<dbReference type="PROSITE" id="PS50929">
    <property type="entry name" value="ABC_TM1F"/>
    <property type="match status" value="1"/>
</dbReference>
<dbReference type="STRING" id="1611254.A0A2G5UNX3"/>
<feature type="compositionally biased region" description="Basic and acidic residues" evidence="8">
    <location>
        <begin position="244"/>
        <end position="267"/>
    </location>
</feature>
<feature type="transmembrane region" description="Helical" evidence="9">
    <location>
        <begin position="426"/>
        <end position="457"/>
    </location>
</feature>
<dbReference type="EMBL" id="PDUG01000003">
    <property type="protein sequence ID" value="PIC41264.1"/>
    <property type="molecule type" value="Genomic_DNA"/>
</dbReference>
<evidence type="ECO:0000256" key="4">
    <source>
        <dbReference type="ARBA" id="ARBA00022741"/>
    </source>
</evidence>
<organism evidence="12 13">
    <name type="scientific">Caenorhabditis nigoni</name>
    <dbReference type="NCBI Taxonomy" id="1611254"/>
    <lineage>
        <taxon>Eukaryota</taxon>
        <taxon>Metazoa</taxon>
        <taxon>Ecdysozoa</taxon>
        <taxon>Nematoda</taxon>
        <taxon>Chromadorea</taxon>
        <taxon>Rhabditida</taxon>
        <taxon>Rhabditina</taxon>
        <taxon>Rhabditomorpha</taxon>
        <taxon>Rhabditoidea</taxon>
        <taxon>Rhabditidae</taxon>
        <taxon>Peloderinae</taxon>
        <taxon>Caenorhabditis</taxon>
    </lineage>
</organism>
<feature type="domain" description="ABC transporter" evidence="10">
    <location>
        <begin position="624"/>
        <end position="858"/>
    </location>
</feature>
<dbReference type="OrthoDB" id="6500128at2759"/>
<evidence type="ECO:0000256" key="5">
    <source>
        <dbReference type="ARBA" id="ARBA00022840"/>
    </source>
</evidence>
<proteinExistence type="predicted"/>
<dbReference type="CDD" id="cd03244">
    <property type="entry name" value="ABCC_MRP_domain2"/>
    <property type="match status" value="1"/>
</dbReference>
<evidence type="ECO:0000256" key="6">
    <source>
        <dbReference type="ARBA" id="ARBA00022989"/>
    </source>
</evidence>
<gene>
    <name evidence="12" type="primary">Cnig_chr_III.g8744</name>
    <name evidence="12" type="ORF">B9Z55_008744</name>
</gene>
<dbReference type="FunFam" id="3.40.50.300:FF:001847">
    <property type="entry name" value="ABC transporter, putative"/>
    <property type="match status" value="1"/>
</dbReference>
<feature type="transmembrane region" description="Helical" evidence="9">
    <location>
        <begin position="284"/>
        <end position="310"/>
    </location>
</feature>
<reference evidence="13" key="1">
    <citation type="submission" date="2017-10" db="EMBL/GenBank/DDBJ databases">
        <title>Rapid genome shrinkage in a self-fertile nematode reveals novel sperm competition proteins.</title>
        <authorList>
            <person name="Yin D."/>
            <person name="Schwarz E.M."/>
            <person name="Thomas C.G."/>
            <person name="Felde R.L."/>
            <person name="Korf I.F."/>
            <person name="Cutter A.D."/>
            <person name="Schartner C.M."/>
            <person name="Ralston E.J."/>
            <person name="Meyer B.J."/>
            <person name="Haag E.S."/>
        </authorList>
    </citation>
    <scope>NUCLEOTIDE SEQUENCE [LARGE SCALE GENOMIC DNA]</scope>
    <source>
        <strain evidence="13">JU1422</strain>
    </source>
</reference>
<accession>A0A2G5UNX3</accession>
<feature type="compositionally biased region" description="Acidic residues" evidence="8">
    <location>
        <begin position="218"/>
        <end position="234"/>
    </location>
</feature>
<dbReference type="InterPro" id="IPR050173">
    <property type="entry name" value="ABC_transporter_C-like"/>
</dbReference>
<evidence type="ECO:0000313" key="13">
    <source>
        <dbReference type="Proteomes" id="UP000230233"/>
    </source>
</evidence>
<dbReference type="GO" id="GO:0140359">
    <property type="term" value="F:ABC-type transporter activity"/>
    <property type="evidence" value="ECO:0007669"/>
    <property type="project" value="InterPro"/>
</dbReference>
<evidence type="ECO:0000256" key="9">
    <source>
        <dbReference type="SAM" id="Phobius"/>
    </source>
</evidence>
<keyword evidence="7 9" id="KW-0472">Membrane</keyword>
<dbReference type="PROSITE" id="PS00211">
    <property type="entry name" value="ABC_TRANSPORTER_1"/>
    <property type="match status" value="2"/>
</dbReference>
<dbReference type="FunFam" id="1.20.1560.10:FF:000010">
    <property type="entry name" value="Multidrug resistance-associated ABC transporter"/>
    <property type="match status" value="1"/>
</dbReference>
<feature type="domain" description="ABC transporter" evidence="10">
    <location>
        <begin position="2"/>
        <end position="216"/>
    </location>
</feature>
<dbReference type="GO" id="GO:0016020">
    <property type="term" value="C:membrane"/>
    <property type="evidence" value="ECO:0007669"/>
    <property type="project" value="UniProtKB-SubCell"/>
</dbReference>
<dbReference type="Pfam" id="PF00005">
    <property type="entry name" value="ABC_tran"/>
    <property type="match status" value="2"/>
</dbReference>
<dbReference type="InterPro" id="IPR011527">
    <property type="entry name" value="ABC1_TM_dom"/>
</dbReference>
<feature type="transmembrane region" description="Helical" evidence="9">
    <location>
        <begin position="345"/>
        <end position="366"/>
    </location>
</feature>
<dbReference type="Gene3D" id="1.20.1560.10">
    <property type="entry name" value="ABC transporter type 1, transmembrane domain"/>
    <property type="match status" value="1"/>
</dbReference>
<feature type="domain" description="ABC transmembrane type-1" evidence="11">
    <location>
        <begin position="296"/>
        <end position="586"/>
    </location>
</feature>
<dbReference type="PANTHER" id="PTHR24223:SF415">
    <property type="entry name" value="FI20190P1"/>
    <property type="match status" value="1"/>
</dbReference>
<dbReference type="Proteomes" id="UP000230233">
    <property type="component" value="Chromosome III"/>
</dbReference>
<protein>
    <submittedName>
        <fullName evidence="12">Uncharacterized protein</fullName>
    </submittedName>
</protein>
<comment type="subcellular location">
    <subcellularLocation>
        <location evidence="1">Membrane</location>
        <topology evidence="1">Multi-pass membrane protein</topology>
    </subcellularLocation>
</comment>
<dbReference type="Pfam" id="PF00664">
    <property type="entry name" value="ABC_membrane"/>
    <property type="match status" value="1"/>
</dbReference>
<evidence type="ECO:0000256" key="1">
    <source>
        <dbReference type="ARBA" id="ARBA00004141"/>
    </source>
</evidence>
<dbReference type="SUPFAM" id="SSF52540">
    <property type="entry name" value="P-loop containing nucleoside triphosphate hydrolases"/>
    <property type="match status" value="2"/>
</dbReference>
<evidence type="ECO:0000313" key="12">
    <source>
        <dbReference type="EMBL" id="PIC41264.1"/>
    </source>
</evidence>
<evidence type="ECO:0000256" key="2">
    <source>
        <dbReference type="ARBA" id="ARBA00022448"/>
    </source>
</evidence>
<dbReference type="GO" id="GO:0005524">
    <property type="term" value="F:ATP binding"/>
    <property type="evidence" value="ECO:0007669"/>
    <property type="project" value="UniProtKB-KW"/>
</dbReference>
<dbReference type="InterPro" id="IPR003593">
    <property type="entry name" value="AAA+_ATPase"/>
</dbReference>
<keyword evidence="5" id="KW-0067">ATP-binding</keyword>